<dbReference type="OrthoDB" id="5364946at2759"/>
<gene>
    <name evidence="2" type="ORF">CAC42_6988</name>
</gene>
<organism evidence="2 3">
    <name type="scientific">Sphaceloma murrayae</name>
    <dbReference type="NCBI Taxonomy" id="2082308"/>
    <lineage>
        <taxon>Eukaryota</taxon>
        <taxon>Fungi</taxon>
        <taxon>Dikarya</taxon>
        <taxon>Ascomycota</taxon>
        <taxon>Pezizomycotina</taxon>
        <taxon>Dothideomycetes</taxon>
        <taxon>Dothideomycetidae</taxon>
        <taxon>Myriangiales</taxon>
        <taxon>Elsinoaceae</taxon>
        <taxon>Sphaceloma</taxon>
    </lineage>
</organism>
<reference evidence="2 3" key="1">
    <citation type="submission" date="2017-06" db="EMBL/GenBank/DDBJ databases">
        <title>Draft genome sequence of a variant of Elsinoe murrayae.</title>
        <authorList>
            <person name="Cheng Q."/>
        </authorList>
    </citation>
    <scope>NUCLEOTIDE SEQUENCE [LARGE SCALE GENOMIC DNA]</scope>
    <source>
        <strain evidence="2 3">CQ-2017a</strain>
    </source>
</reference>
<dbReference type="AlphaFoldDB" id="A0A2K1QQH0"/>
<dbReference type="EMBL" id="NKHZ01000051">
    <property type="protein sequence ID" value="PNS17305.1"/>
    <property type="molecule type" value="Genomic_DNA"/>
</dbReference>
<comment type="caution">
    <text evidence="2">The sequence shown here is derived from an EMBL/GenBank/DDBJ whole genome shotgun (WGS) entry which is preliminary data.</text>
</comment>
<accession>A0A2K1QQH0</accession>
<evidence type="ECO:0000313" key="3">
    <source>
        <dbReference type="Proteomes" id="UP000243797"/>
    </source>
</evidence>
<dbReference type="PANTHER" id="PTHR40625:SF2">
    <property type="entry name" value="GTP-BINDING PROTEIN ESDC"/>
    <property type="match status" value="1"/>
</dbReference>
<dbReference type="InParanoid" id="A0A2K1QQH0"/>
<dbReference type="InterPro" id="IPR013783">
    <property type="entry name" value="Ig-like_fold"/>
</dbReference>
<dbReference type="Gene3D" id="2.60.40.10">
    <property type="entry name" value="Immunoglobulins"/>
    <property type="match status" value="1"/>
</dbReference>
<dbReference type="InterPro" id="IPR014756">
    <property type="entry name" value="Ig_E-set"/>
</dbReference>
<evidence type="ECO:0000256" key="1">
    <source>
        <dbReference type="SAM" id="MobiDB-lite"/>
    </source>
</evidence>
<dbReference type="SUPFAM" id="SSF81296">
    <property type="entry name" value="E set domains"/>
    <property type="match status" value="1"/>
</dbReference>
<feature type="compositionally biased region" description="Low complexity" evidence="1">
    <location>
        <begin position="181"/>
        <end position="214"/>
    </location>
</feature>
<dbReference type="Proteomes" id="UP000243797">
    <property type="component" value="Unassembled WGS sequence"/>
</dbReference>
<keyword evidence="3" id="KW-1185">Reference proteome</keyword>
<proteinExistence type="predicted"/>
<name>A0A2K1QQH0_9PEZI</name>
<evidence type="ECO:0000313" key="2">
    <source>
        <dbReference type="EMBL" id="PNS17305.1"/>
    </source>
</evidence>
<sequence>MSTIQLNFTLRVASKSCKTVHLVGSWDNYKQHLPLGRDSSTSKPTFTGSFRFVPPTLLPGSRYWYYYILDAHSVTYDPKHEHVIEPTTGRTLNVLNIPGSPPSSRAPAPSTRDMRPSSGRHRAVPSGRSLSPSQIQHPHPSRPYETQKFSSREMEALSRRYAAQRLADSSSDASSSDDEYGAYGYSSGGTSPVESLSSRSSHNSSPSSASSLSSGECTCERYAVTRGGQRVRVDCGGRVCQGSEDGGCSSESEEERKYRKSHSSHSSSSKKSGKSSSGRVKSRR</sequence>
<dbReference type="PANTHER" id="PTHR40625">
    <property type="entry name" value="GTP-BINDING PROTEIN ESDC-RELATED"/>
    <property type="match status" value="1"/>
</dbReference>
<feature type="region of interest" description="Disordered" evidence="1">
    <location>
        <begin position="91"/>
        <end position="216"/>
    </location>
</feature>
<protein>
    <submittedName>
        <fullName evidence="2">Uncharacterized protein</fullName>
    </submittedName>
</protein>
<feature type="region of interest" description="Disordered" evidence="1">
    <location>
        <begin position="233"/>
        <end position="284"/>
    </location>
</feature>
<feature type="compositionally biased region" description="Low complexity" evidence="1">
    <location>
        <begin position="264"/>
        <end position="284"/>
    </location>
</feature>
<dbReference type="STRING" id="2082308.A0A2K1QQH0"/>